<reference evidence="2 3" key="1">
    <citation type="submission" date="2018-08" db="EMBL/GenBank/DDBJ databases">
        <title>Diversity &amp; Physiological Properties of Lignin-Decomposing Actinobacteria from Soil.</title>
        <authorList>
            <person name="Roh S.G."/>
            <person name="Kim S.B."/>
        </authorList>
    </citation>
    <scope>NUCLEOTIDE SEQUENCE [LARGE SCALE GENOMIC DNA]</scope>
    <source>
        <strain evidence="2 3">MMS17-GH009</strain>
    </source>
</reference>
<sequence length="287" mass="31468">MRPGAEALCARLGLAGLPLERFPEGSVPVYAVGDALVLKLFPAAGARDAIVEERVLTRLDGALPIPTPTLHQAGEDANGWRYLLMSRLPGQGLAPAWPRIPRPDRERIARRCGEALAALHALDPEPLADTLGPGDWPAFLARQRAGAVDRQRERGLAEEWLEQIPDFLAAAPLPTAPGRALLHTEFMREHLLTDPADGWRLTGLLDFEPAMIGDPAYDLVAVGLFTTRADPHLLGHLLDAYGRAVDPRLLMAYTLLHVYSNLPWYLRELKPSARTLDALAEEWFGVS</sequence>
<dbReference type="GO" id="GO:0016740">
    <property type="term" value="F:transferase activity"/>
    <property type="evidence" value="ECO:0007669"/>
    <property type="project" value="UniProtKB-KW"/>
</dbReference>
<dbReference type="InterPro" id="IPR016259">
    <property type="entry name" value="Hygromycin-B_Kinase"/>
</dbReference>
<gene>
    <name evidence="2" type="ORF">DR950_15535</name>
</gene>
<protein>
    <submittedName>
        <fullName evidence="2">Aminoglycoside phosphotransferase family protein</fullName>
    </submittedName>
</protein>
<evidence type="ECO:0000313" key="2">
    <source>
        <dbReference type="EMBL" id="RGD62915.1"/>
    </source>
</evidence>
<dbReference type="AlphaFoldDB" id="A0A373A622"/>
<dbReference type="EMBL" id="QVIG01000001">
    <property type="protein sequence ID" value="RGD62915.1"/>
    <property type="molecule type" value="Genomic_DNA"/>
</dbReference>
<evidence type="ECO:0000259" key="1">
    <source>
        <dbReference type="Pfam" id="PF01636"/>
    </source>
</evidence>
<dbReference type="SUPFAM" id="SSF56112">
    <property type="entry name" value="Protein kinase-like (PK-like)"/>
    <property type="match status" value="1"/>
</dbReference>
<accession>A0A373A622</accession>
<dbReference type="InterPro" id="IPR011009">
    <property type="entry name" value="Kinase-like_dom_sf"/>
</dbReference>
<comment type="caution">
    <text evidence="2">The sequence shown here is derived from an EMBL/GenBank/DDBJ whole genome shotgun (WGS) entry which is preliminary data.</text>
</comment>
<dbReference type="Gene3D" id="3.90.1200.10">
    <property type="match status" value="1"/>
</dbReference>
<dbReference type="PIRSF" id="PIRSF000707">
    <property type="entry name" value="Hygromycin-B_kinase"/>
    <property type="match status" value="1"/>
</dbReference>
<dbReference type="Proteomes" id="UP000263377">
    <property type="component" value="Unassembled WGS sequence"/>
</dbReference>
<proteinExistence type="predicted"/>
<dbReference type="PANTHER" id="PTHR21310">
    <property type="entry name" value="AMINOGLYCOSIDE PHOSPHOTRANSFERASE-RELATED-RELATED"/>
    <property type="match status" value="1"/>
</dbReference>
<dbReference type="Pfam" id="PF01636">
    <property type="entry name" value="APH"/>
    <property type="match status" value="1"/>
</dbReference>
<evidence type="ECO:0000313" key="3">
    <source>
        <dbReference type="Proteomes" id="UP000263377"/>
    </source>
</evidence>
<dbReference type="InterPro" id="IPR002575">
    <property type="entry name" value="Aminoglycoside_PTrfase"/>
</dbReference>
<keyword evidence="3" id="KW-1185">Reference proteome</keyword>
<name>A0A373A622_9ACTN</name>
<organism evidence="2 3">
    <name type="scientific">Kitasatospora xanthocidica</name>
    <dbReference type="NCBI Taxonomy" id="83382"/>
    <lineage>
        <taxon>Bacteria</taxon>
        <taxon>Bacillati</taxon>
        <taxon>Actinomycetota</taxon>
        <taxon>Actinomycetes</taxon>
        <taxon>Kitasatosporales</taxon>
        <taxon>Streptomycetaceae</taxon>
        <taxon>Kitasatospora</taxon>
    </lineage>
</organism>
<dbReference type="CDD" id="cd05120">
    <property type="entry name" value="APH_ChoK_like"/>
    <property type="match status" value="1"/>
</dbReference>
<dbReference type="PANTHER" id="PTHR21310:SF15">
    <property type="entry name" value="AMINOGLYCOSIDE PHOSPHOTRANSFERASE DOMAIN-CONTAINING PROTEIN"/>
    <property type="match status" value="1"/>
</dbReference>
<keyword evidence="2" id="KW-0808">Transferase</keyword>
<dbReference type="InterPro" id="IPR051678">
    <property type="entry name" value="AGP_Transferase"/>
</dbReference>
<feature type="domain" description="Aminoglycoside phosphotransferase" evidence="1">
    <location>
        <begin position="21"/>
        <end position="246"/>
    </location>
</feature>